<feature type="transmembrane region" description="Helical" evidence="8">
    <location>
        <begin position="12"/>
        <end position="33"/>
    </location>
</feature>
<reference evidence="10 11" key="1">
    <citation type="submission" date="2024-02" db="EMBL/GenBank/DDBJ databases">
        <title>Marinospirillum sp. MEB 164 isolated from Lonar lake sediment.</title>
        <authorList>
            <person name="Joshi A."/>
            <person name="Thite S."/>
        </authorList>
    </citation>
    <scope>NUCLEOTIDE SEQUENCE [LARGE SCALE GENOMIC DNA]</scope>
    <source>
        <strain evidence="10 11">MEB164</strain>
    </source>
</reference>
<dbReference type="InterPro" id="IPR004812">
    <property type="entry name" value="Efflux_drug-R_Bcr/CmlA"/>
</dbReference>
<feature type="transmembrane region" description="Helical" evidence="8">
    <location>
        <begin position="167"/>
        <end position="186"/>
    </location>
</feature>
<dbReference type="InterPro" id="IPR036259">
    <property type="entry name" value="MFS_trans_sf"/>
</dbReference>
<keyword evidence="6 8" id="KW-1133">Transmembrane helix</keyword>
<name>A0ABW8Q1F4_9GAMM</name>
<feature type="transmembrane region" description="Helical" evidence="8">
    <location>
        <begin position="310"/>
        <end position="330"/>
    </location>
</feature>
<comment type="similarity">
    <text evidence="2 8">Belongs to the major facilitator superfamily. Bcr/CmlA family.</text>
</comment>
<dbReference type="RefSeq" id="WP_405340954.1">
    <property type="nucleotide sequence ID" value="NZ_JBANFI010000008.1"/>
</dbReference>
<feature type="transmembrane region" description="Helical" evidence="8">
    <location>
        <begin position="287"/>
        <end position="304"/>
    </location>
</feature>
<gene>
    <name evidence="10" type="ORF">V6U78_11555</name>
</gene>
<dbReference type="Proteomes" id="UP001621714">
    <property type="component" value="Unassembled WGS sequence"/>
</dbReference>
<evidence type="ECO:0000256" key="8">
    <source>
        <dbReference type="RuleBase" id="RU365088"/>
    </source>
</evidence>
<keyword evidence="7 8" id="KW-0472">Membrane</keyword>
<protein>
    <recommendedName>
        <fullName evidence="8">Bcr/CflA family efflux transporter</fullName>
    </recommendedName>
</protein>
<dbReference type="InterPro" id="IPR011701">
    <property type="entry name" value="MFS"/>
</dbReference>
<feature type="transmembrane region" description="Helical" evidence="8">
    <location>
        <begin position="216"/>
        <end position="241"/>
    </location>
</feature>
<evidence type="ECO:0000256" key="3">
    <source>
        <dbReference type="ARBA" id="ARBA00022448"/>
    </source>
</evidence>
<feature type="transmembrane region" description="Helical" evidence="8">
    <location>
        <begin position="136"/>
        <end position="161"/>
    </location>
</feature>
<accession>A0ABW8Q1F4</accession>
<evidence type="ECO:0000256" key="1">
    <source>
        <dbReference type="ARBA" id="ARBA00004651"/>
    </source>
</evidence>
<dbReference type="PROSITE" id="PS50850">
    <property type="entry name" value="MFS"/>
    <property type="match status" value="1"/>
</dbReference>
<keyword evidence="11" id="KW-1185">Reference proteome</keyword>
<evidence type="ECO:0000256" key="6">
    <source>
        <dbReference type="ARBA" id="ARBA00022989"/>
    </source>
</evidence>
<dbReference type="SUPFAM" id="SSF103473">
    <property type="entry name" value="MFS general substrate transporter"/>
    <property type="match status" value="1"/>
</dbReference>
<evidence type="ECO:0000259" key="9">
    <source>
        <dbReference type="PROSITE" id="PS50850"/>
    </source>
</evidence>
<feature type="transmembrane region" description="Helical" evidence="8">
    <location>
        <begin position="342"/>
        <end position="366"/>
    </location>
</feature>
<feature type="domain" description="Major facilitator superfamily (MFS) profile" evidence="9">
    <location>
        <begin position="12"/>
        <end position="397"/>
    </location>
</feature>
<sequence length="414" mass="44497">MSLGHTSRSSSLIWMLAALIAIGPLAVDAYLPAMPDMARDLNTSIHHVEFSLSFFLIAFGLGQLIGGPLSDQFGRRTTISWGLAMFSLGSLLAIFTPSIEILWLARLLQALGGGLGVVNTMGVIRDLYSGKESTRALSRVISIMMAAPLLAPFLGSGLLLISNWRSIFVFLLAYALLLLLVLLRALPETRRASAKSVEQGFHPFKRYGSVMRHPMALGYLFSTAFSQAGMFAFITGAALIYMEYYGASAQVFPILFGMNILTLMLFNRVNLWLLNHREPITILRGGQALQLTIGALLAACFAIFDLPLYAVVAGIMLFIGLHGLIMSNGISSAVDYFPESAATASALMTASGFMIGALAGGLVGLLGDGSPLPTLVVMACCPLLGILLRRLCHAFARPHHLAPETQEEATNSNR</sequence>
<dbReference type="Pfam" id="PF07690">
    <property type="entry name" value="MFS_1"/>
    <property type="match status" value="1"/>
</dbReference>
<evidence type="ECO:0000256" key="5">
    <source>
        <dbReference type="ARBA" id="ARBA00022692"/>
    </source>
</evidence>
<feature type="transmembrane region" description="Helical" evidence="8">
    <location>
        <begin position="247"/>
        <end position="266"/>
    </location>
</feature>
<evidence type="ECO:0000256" key="2">
    <source>
        <dbReference type="ARBA" id="ARBA00006236"/>
    </source>
</evidence>
<feature type="transmembrane region" description="Helical" evidence="8">
    <location>
        <begin position="101"/>
        <end position="124"/>
    </location>
</feature>
<evidence type="ECO:0000313" key="11">
    <source>
        <dbReference type="Proteomes" id="UP001621714"/>
    </source>
</evidence>
<dbReference type="CDD" id="cd17320">
    <property type="entry name" value="MFS_MdfA_MDR_like"/>
    <property type="match status" value="1"/>
</dbReference>
<dbReference type="PROSITE" id="PS00216">
    <property type="entry name" value="SUGAR_TRANSPORT_1"/>
    <property type="match status" value="1"/>
</dbReference>
<organism evidence="10 11">
    <name type="scientific">Marinospirillum alkalitolerans</name>
    <dbReference type="NCBI Taxonomy" id="3123374"/>
    <lineage>
        <taxon>Bacteria</taxon>
        <taxon>Pseudomonadati</taxon>
        <taxon>Pseudomonadota</taxon>
        <taxon>Gammaproteobacteria</taxon>
        <taxon>Oceanospirillales</taxon>
        <taxon>Oceanospirillaceae</taxon>
        <taxon>Marinospirillum</taxon>
    </lineage>
</organism>
<keyword evidence="4" id="KW-1003">Cell membrane</keyword>
<proteinExistence type="inferred from homology"/>
<feature type="transmembrane region" description="Helical" evidence="8">
    <location>
        <begin position="45"/>
        <end position="66"/>
    </location>
</feature>
<dbReference type="NCBIfam" id="TIGR00710">
    <property type="entry name" value="efflux_Bcr_CflA"/>
    <property type="match status" value="1"/>
</dbReference>
<evidence type="ECO:0000313" key="10">
    <source>
        <dbReference type="EMBL" id="MFK7161673.1"/>
    </source>
</evidence>
<dbReference type="EMBL" id="JBANFI010000008">
    <property type="protein sequence ID" value="MFK7161673.1"/>
    <property type="molecule type" value="Genomic_DNA"/>
</dbReference>
<feature type="transmembrane region" description="Helical" evidence="8">
    <location>
        <begin position="372"/>
        <end position="388"/>
    </location>
</feature>
<dbReference type="Gene3D" id="1.20.1720.10">
    <property type="entry name" value="Multidrug resistance protein D"/>
    <property type="match status" value="1"/>
</dbReference>
<feature type="transmembrane region" description="Helical" evidence="8">
    <location>
        <begin position="78"/>
        <end position="95"/>
    </location>
</feature>
<keyword evidence="5 8" id="KW-0812">Transmembrane</keyword>
<comment type="subcellular location">
    <subcellularLocation>
        <location evidence="8">Cell inner membrane</location>
        <topology evidence="8">Multi-pass membrane protein</topology>
    </subcellularLocation>
    <subcellularLocation>
        <location evidence="1">Cell membrane</location>
        <topology evidence="1">Multi-pass membrane protein</topology>
    </subcellularLocation>
</comment>
<keyword evidence="8" id="KW-0997">Cell inner membrane</keyword>
<evidence type="ECO:0000256" key="7">
    <source>
        <dbReference type="ARBA" id="ARBA00023136"/>
    </source>
</evidence>
<dbReference type="PANTHER" id="PTHR23502">
    <property type="entry name" value="MAJOR FACILITATOR SUPERFAMILY"/>
    <property type="match status" value="1"/>
</dbReference>
<keyword evidence="3 8" id="KW-0813">Transport</keyword>
<dbReference type="PANTHER" id="PTHR23502:SF132">
    <property type="entry name" value="POLYAMINE TRANSPORTER 2-RELATED"/>
    <property type="match status" value="1"/>
</dbReference>
<evidence type="ECO:0000256" key="4">
    <source>
        <dbReference type="ARBA" id="ARBA00022475"/>
    </source>
</evidence>
<comment type="caution">
    <text evidence="10">The sequence shown here is derived from an EMBL/GenBank/DDBJ whole genome shotgun (WGS) entry which is preliminary data.</text>
</comment>
<dbReference type="InterPro" id="IPR005829">
    <property type="entry name" value="Sugar_transporter_CS"/>
</dbReference>
<dbReference type="InterPro" id="IPR020846">
    <property type="entry name" value="MFS_dom"/>
</dbReference>